<keyword evidence="5 6" id="KW-0472">Membrane</keyword>
<organism evidence="7 8">
    <name type="scientific">Salarias fasciatus</name>
    <name type="common">Jewelled blenny</name>
    <name type="synonym">Blennius fasciatus</name>
    <dbReference type="NCBI Taxonomy" id="181472"/>
    <lineage>
        <taxon>Eukaryota</taxon>
        <taxon>Metazoa</taxon>
        <taxon>Chordata</taxon>
        <taxon>Craniata</taxon>
        <taxon>Vertebrata</taxon>
        <taxon>Euteleostomi</taxon>
        <taxon>Actinopterygii</taxon>
        <taxon>Neopterygii</taxon>
        <taxon>Teleostei</taxon>
        <taxon>Neoteleostei</taxon>
        <taxon>Acanthomorphata</taxon>
        <taxon>Ovalentaria</taxon>
        <taxon>Blenniimorphae</taxon>
        <taxon>Blenniiformes</taxon>
        <taxon>Blennioidei</taxon>
        <taxon>Blenniidae</taxon>
        <taxon>Salariinae</taxon>
        <taxon>Salarias</taxon>
    </lineage>
</organism>
<evidence type="ECO:0000313" key="8">
    <source>
        <dbReference type="Proteomes" id="UP000472267"/>
    </source>
</evidence>
<keyword evidence="4 6" id="KW-1133">Transmembrane helix</keyword>
<comment type="similarity">
    <text evidence="2">Belongs to the UPF0389 family.</text>
</comment>
<gene>
    <name evidence="7" type="primary">fam162a</name>
</gene>
<dbReference type="GO" id="GO:0051402">
    <property type="term" value="P:neuron apoptotic process"/>
    <property type="evidence" value="ECO:0007669"/>
    <property type="project" value="TreeGrafter"/>
</dbReference>
<dbReference type="GO" id="GO:0071456">
    <property type="term" value="P:cellular response to hypoxia"/>
    <property type="evidence" value="ECO:0007669"/>
    <property type="project" value="TreeGrafter"/>
</dbReference>
<proteinExistence type="inferred from homology"/>
<keyword evidence="3 6" id="KW-0812">Transmembrane</keyword>
<dbReference type="InParanoid" id="A0A672GBF7"/>
<evidence type="ECO:0000313" key="7">
    <source>
        <dbReference type="Ensembl" id="ENSSFAP00005014320.1"/>
    </source>
</evidence>
<dbReference type="Pfam" id="PF06388">
    <property type="entry name" value="DUF1075"/>
    <property type="match status" value="1"/>
</dbReference>
<dbReference type="GO" id="GO:0090200">
    <property type="term" value="P:positive regulation of release of cytochrome c from mitochondria"/>
    <property type="evidence" value="ECO:0007669"/>
    <property type="project" value="TreeGrafter"/>
</dbReference>
<name>A0A672GBF7_SALFA</name>
<dbReference type="PANTHER" id="PTHR13674:SF2">
    <property type="entry name" value="PROTEIN FAM162A"/>
    <property type="match status" value="1"/>
</dbReference>
<evidence type="ECO:0000256" key="5">
    <source>
        <dbReference type="ARBA" id="ARBA00023136"/>
    </source>
</evidence>
<sequence>MNFIRSRLSVCSLLGRRCSPAAERLSYRGMCNKPQEVKSQPPPAVPTPEPRPAFRLPGYKPSDLDKKILIWTGRFKTVEQIPETVSFEMLDAARNKIRVKAAYLMMAITIGACLVTVFFGKRAARRNESLTSHNMEKKARWREEVQRERENALALAEKPQ</sequence>
<evidence type="ECO:0000256" key="4">
    <source>
        <dbReference type="ARBA" id="ARBA00022989"/>
    </source>
</evidence>
<evidence type="ECO:0000256" key="2">
    <source>
        <dbReference type="ARBA" id="ARBA00007363"/>
    </source>
</evidence>
<evidence type="ECO:0000256" key="3">
    <source>
        <dbReference type="ARBA" id="ARBA00022692"/>
    </source>
</evidence>
<reference evidence="7" key="1">
    <citation type="submission" date="2019-06" db="EMBL/GenBank/DDBJ databases">
        <authorList>
            <consortium name="Wellcome Sanger Institute Data Sharing"/>
        </authorList>
    </citation>
    <scope>NUCLEOTIDE SEQUENCE [LARGE SCALE GENOMIC DNA]</scope>
</reference>
<dbReference type="FunCoup" id="A0A672GBF7">
    <property type="interactions" value="1555"/>
</dbReference>
<comment type="subcellular location">
    <subcellularLocation>
        <location evidence="1">Membrane</location>
        <topology evidence="1">Single-pass membrane protein</topology>
    </subcellularLocation>
</comment>
<feature type="transmembrane region" description="Helical" evidence="6">
    <location>
        <begin position="101"/>
        <end position="120"/>
    </location>
</feature>
<dbReference type="InterPro" id="IPR009432">
    <property type="entry name" value="DUF1075"/>
</dbReference>
<evidence type="ECO:0000256" key="1">
    <source>
        <dbReference type="ARBA" id="ARBA00004167"/>
    </source>
</evidence>
<dbReference type="OrthoDB" id="8193498at2759"/>
<reference evidence="7" key="2">
    <citation type="submission" date="2025-08" db="UniProtKB">
        <authorList>
            <consortium name="Ensembl"/>
        </authorList>
    </citation>
    <scope>IDENTIFICATION</scope>
</reference>
<protein>
    <submittedName>
        <fullName evidence="7">Protein FAM162B-like</fullName>
    </submittedName>
</protein>
<dbReference type="OMA" id="GMCNKLP"/>
<evidence type="ECO:0000256" key="6">
    <source>
        <dbReference type="SAM" id="Phobius"/>
    </source>
</evidence>
<dbReference type="GO" id="GO:0005739">
    <property type="term" value="C:mitochondrion"/>
    <property type="evidence" value="ECO:0007669"/>
    <property type="project" value="TreeGrafter"/>
</dbReference>
<dbReference type="Proteomes" id="UP000472267">
    <property type="component" value="Chromosome 9"/>
</dbReference>
<keyword evidence="8" id="KW-1185">Reference proteome</keyword>
<reference evidence="7" key="3">
    <citation type="submission" date="2025-09" db="UniProtKB">
        <authorList>
            <consortium name="Ensembl"/>
        </authorList>
    </citation>
    <scope>IDENTIFICATION</scope>
</reference>
<accession>A0A672GBF7</accession>
<dbReference type="Ensembl" id="ENSSFAT00005014921.1">
    <property type="protein sequence ID" value="ENSSFAP00005014320.1"/>
    <property type="gene ID" value="ENSSFAG00005007711.1"/>
</dbReference>
<dbReference type="PANTHER" id="PTHR13674">
    <property type="entry name" value="GROWTH AND TRANSFORMATION-DEPENDENT PROTEIN"/>
    <property type="match status" value="1"/>
</dbReference>
<dbReference type="GO" id="GO:0016020">
    <property type="term" value="C:membrane"/>
    <property type="evidence" value="ECO:0007669"/>
    <property type="project" value="UniProtKB-SubCell"/>
</dbReference>
<dbReference type="AlphaFoldDB" id="A0A672GBF7"/>